<comment type="caution">
    <text evidence="11">Lacks conserved residue(s) required for the propagation of feature annotation.</text>
</comment>
<name>A0A835E215_9POAL</name>
<evidence type="ECO:0000256" key="5">
    <source>
        <dbReference type="ARBA" id="ARBA00022692"/>
    </source>
</evidence>
<evidence type="ECO:0000256" key="2">
    <source>
        <dbReference type="ARBA" id="ARBA00005420"/>
    </source>
</evidence>
<dbReference type="OrthoDB" id="264532at2759"/>
<feature type="region of interest" description="Disordered" evidence="12">
    <location>
        <begin position="1"/>
        <end position="23"/>
    </location>
</feature>
<evidence type="ECO:0000256" key="11">
    <source>
        <dbReference type="RuleBase" id="RU367023"/>
    </source>
</evidence>
<proteinExistence type="inferred from homology"/>
<keyword evidence="7 11" id="KW-1133">Transmembrane helix</keyword>
<dbReference type="PANTHER" id="PTHR12317">
    <property type="entry name" value="DIACYLGLYCEROL O-ACYLTRANSFERASE"/>
    <property type="match status" value="1"/>
</dbReference>
<dbReference type="GO" id="GO:0004144">
    <property type="term" value="F:diacylglycerol O-acyltransferase activity"/>
    <property type="evidence" value="ECO:0007669"/>
    <property type="project" value="TreeGrafter"/>
</dbReference>
<evidence type="ECO:0000313" key="13">
    <source>
        <dbReference type="EMBL" id="KAF8657478.1"/>
    </source>
</evidence>
<protein>
    <recommendedName>
        <fullName evidence="11">Acyltransferase</fullName>
        <ecNumber evidence="11">2.3.1.-</ecNumber>
    </recommendedName>
</protein>
<dbReference type="InterPro" id="IPR007130">
    <property type="entry name" value="DAGAT"/>
</dbReference>
<evidence type="ECO:0000256" key="8">
    <source>
        <dbReference type="ARBA" id="ARBA00023098"/>
    </source>
</evidence>
<evidence type="ECO:0000256" key="4">
    <source>
        <dbReference type="ARBA" id="ARBA00022679"/>
    </source>
</evidence>
<evidence type="ECO:0000256" key="3">
    <source>
        <dbReference type="ARBA" id="ARBA00022516"/>
    </source>
</evidence>
<evidence type="ECO:0000256" key="1">
    <source>
        <dbReference type="ARBA" id="ARBA00004477"/>
    </source>
</evidence>
<accession>A0A835E215</accession>
<keyword evidence="8" id="KW-0443">Lipid metabolism</keyword>
<evidence type="ECO:0000256" key="6">
    <source>
        <dbReference type="ARBA" id="ARBA00022824"/>
    </source>
</evidence>
<keyword evidence="9 11" id="KW-0472">Membrane</keyword>
<evidence type="ECO:0000256" key="7">
    <source>
        <dbReference type="ARBA" id="ARBA00022989"/>
    </source>
</evidence>
<organism evidence="13 14">
    <name type="scientific">Digitaria exilis</name>
    <dbReference type="NCBI Taxonomy" id="1010633"/>
    <lineage>
        <taxon>Eukaryota</taxon>
        <taxon>Viridiplantae</taxon>
        <taxon>Streptophyta</taxon>
        <taxon>Embryophyta</taxon>
        <taxon>Tracheophyta</taxon>
        <taxon>Spermatophyta</taxon>
        <taxon>Magnoliopsida</taxon>
        <taxon>Liliopsida</taxon>
        <taxon>Poales</taxon>
        <taxon>Poaceae</taxon>
        <taxon>PACMAD clade</taxon>
        <taxon>Panicoideae</taxon>
        <taxon>Panicodae</taxon>
        <taxon>Paniceae</taxon>
        <taxon>Anthephorinae</taxon>
        <taxon>Digitaria</taxon>
    </lineage>
</organism>
<dbReference type="Proteomes" id="UP000636709">
    <property type="component" value="Unassembled WGS sequence"/>
</dbReference>
<dbReference type="EMBL" id="JACEFO010002497">
    <property type="protein sequence ID" value="KAF8657478.1"/>
    <property type="molecule type" value="Genomic_DNA"/>
</dbReference>
<sequence length="370" mass="41511">MGADGGLNRAAATPRDGQEGEDARVFRSTDYSLPRTTLALALWLGGIHFNVLLVLASLFLLSRRTAAMSSGGVPALLHVRPRQRQGQMGPEHRQVPCSALLLRSVSIWLGFTCLFSQVVELPACVPWPCRFIFKHAMGYFPISLHVEDYKAFDPSRSYVFGYEPHSVLPIGLSALADLVGFMPLTKVKVLASSAVFYTPFLRQIWTWLGLVPATRKNFYSYLRAGYSCIVVPGGVREMLHMDSDSEVAFLKTRKGFVKIAMQSGCPLVPVFCFGQSYAYKWWRPGGKLFVKIARAIKFTPIIFWGRFGTPFPFPRPMHVVVGKPIEVDKNPQPTIDEINEVHERFIIALRELFEKYKGKAGYPGLHLRVL</sequence>
<dbReference type="PANTHER" id="PTHR12317:SF75">
    <property type="entry name" value="ACYLTRANSFERASE"/>
    <property type="match status" value="1"/>
</dbReference>
<comment type="caution">
    <text evidence="13">The sequence shown here is derived from an EMBL/GenBank/DDBJ whole genome shotgun (WGS) entry which is preliminary data.</text>
</comment>
<dbReference type="CDD" id="cd07987">
    <property type="entry name" value="LPLAT_MGAT-like"/>
    <property type="match status" value="1"/>
</dbReference>
<keyword evidence="5 11" id="KW-0812">Transmembrane</keyword>
<reference evidence="13" key="1">
    <citation type="submission" date="2020-07" db="EMBL/GenBank/DDBJ databases">
        <title>Genome sequence and genetic diversity analysis of an under-domesticated orphan crop, white fonio (Digitaria exilis).</title>
        <authorList>
            <person name="Bennetzen J.L."/>
            <person name="Chen S."/>
            <person name="Ma X."/>
            <person name="Wang X."/>
            <person name="Yssel A.E.J."/>
            <person name="Chaluvadi S.R."/>
            <person name="Johnson M."/>
            <person name="Gangashetty P."/>
            <person name="Hamidou F."/>
            <person name="Sanogo M.D."/>
            <person name="Zwaenepoel A."/>
            <person name="Wallace J."/>
            <person name="Van De Peer Y."/>
            <person name="Van Deynze A."/>
        </authorList>
    </citation>
    <scope>NUCLEOTIDE SEQUENCE</scope>
    <source>
        <tissue evidence="13">Leaves</tissue>
    </source>
</reference>
<gene>
    <name evidence="13" type="ORF">HU200_060039</name>
</gene>
<comment type="subcellular location">
    <subcellularLocation>
        <location evidence="1 11">Endoplasmic reticulum membrane</location>
        <topology evidence="1 11">Multi-pass membrane protein</topology>
    </subcellularLocation>
</comment>
<evidence type="ECO:0000256" key="12">
    <source>
        <dbReference type="SAM" id="MobiDB-lite"/>
    </source>
</evidence>
<keyword evidence="6 11" id="KW-0256">Endoplasmic reticulum</keyword>
<dbReference type="GO" id="GO:0005789">
    <property type="term" value="C:endoplasmic reticulum membrane"/>
    <property type="evidence" value="ECO:0007669"/>
    <property type="project" value="UniProtKB-SubCell"/>
</dbReference>
<keyword evidence="10" id="KW-0012">Acyltransferase</keyword>
<dbReference type="Pfam" id="PF03982">
    <property type="entry name" value="DAGAT"/>
    <property type="match status" value="1"/>
</dbReference>
<evidence type="ECO:0000256" key="9">
    <source>
        <dbReference type="ARBA" id="ARBA00023136"/>
    </source>
</evidence>
<comment type="similarity">
    <text evidence="2 11">Belongs to the diacylglycerol acyltransferase family.</text>
</comment>
<dbReference type="AlphaFoldDB" id="A0A835E215"/>
<dbReference type="SUPFAM" id="SSF69593">
    <property type="entry name" value="Glycerol-3-phosphate (1)-acyltransferase"/>
    <property type="match status" value="1"/>
</dbReference>
<keyword evidence="4 11" id="KW-0808">Transferase</keyword>
<keyword evidence="14" id="KW-1185">Reference proteome</keyword>
<evidence type="ECO:0000256" key="10">
    <source>
        <dbReference type="ARBA" id="ARBA00023315"/>
    </source>
</evidence>
<evidence type="ECO:0000313" key="14">
    <source>
        <dbReference type="Proteomes" id="UP000636709"/>
    </source>
</evidence>
<feature type="transmembrane region" description="Helical" evidence="11">
    <location>
        <begin position="40"/>
        <end position="61"/>
    </location>
</feature>
<dbReference type="GO" id="GO:0019432">
    <property type="term" value="P:triglyceride biosynthetic process"/>
    <property type="evidence" value="ECO:0007669"/>
    <property type="project" value="TreeGrafter"/>
</dbReference>
<keyword evidence="3" id="KW-0444">Lipid biosynthesis</keyword>
<dbReference type="EC" id="2.3.1.-" evidence="11"/>